<reference evidence="6 7" key="1">
    <citation type="submission" date="2018-12" db="EMBL/GenBank/DDBJ databases">
        <authorList>
            <consortium name="Pathogen Informatics"/>
        </authorList>
    </citation>
    <scope>NUCLEOTIDE SEQUENCE [LARGE SCALE GENOMIC DNA]</scope>
    <source>
        <strain evidence="6 7">NCTC10437</strain>
    </source>
</reference>
<dbReference type="InterPro" id="IPR050109">
    <property type="entry name" value="HTH-type_TetR-like_transc_reg"/>
</dbReference>
<evidence type="ECO:0000256" key="4">
    <source>
        <dbReference type="PROSITE-ProRule" id="PRU00335"/>
    </source>
</evidence>
<dbReference type="RefSeq" id="WP_048633983.1">
    <property type="nucleotide sequence ID" value="NZ_CVQQ01000015.1"/>
</dbReference>
<dbReference type="STRING" id="1791.GCA_001049355_04137"/>
<dbReference type="OrthoDB" id="329481at2"/>
<dbReference type="Gene3D" id="1.10.357.10">
    <property type="entry name" value="Tetracycline Repressor, domain 2"/>
    <property type="match status" value="1"/>
</dbReference>
<keyword evidence="7" id="KW-1185">Reference proteome</keyword>
<keyword evidence="3" id="KW-0804">Transcription</keyword>
<dbReference type="Gene3D" id="1.10.10.60">
    <property type="entry name" value="Homeodomain-like"/>
    <property type="match status" value="1"/>
</dbReference>
<dbReference type="GO" id="GO:0000976">
    <property type="term" value="F:transcription cis-regulatory region binding"/>
    <property type="evidence" value="ECO:0007669"/>
    <property type="project" value="TreeGrafter"/>
</dbReference>
<dbReference type="InterPro" id="IPR001647">
    <property type="entry name" value="HTH_TetR"/>
</dbReference>
<evidence type="ECO:0000313" key="7">
    <source>
        <dbReference type="Proteomes" id="UP000279306"/>
    </source>
</evidence>
<dbReference type="GO" id="GO:0003700">
    <property type="term" value="F:DNA-binding transcription factor activity"/>
    <property type="evidence" value="ECO:0007669"/>
    <property type="project" value="TreeGrafter"/>
</dbReference>
<dbReference type="SUPFAM" id="SSF48498">
    <property type="entry name" value="Tetracyclin repressor-like, C-terminal domain"/>
    <property type="match status" value="1"/>
</dbReference>
<dbReference type="SUPFAM" id="SSF46689">
    <property type="entry name" value="Homeodomain-like"/>
    <property type="match status" value="1"/>
</dbReference>
<evidence type="ECO:0000256" key="2">
    <source>
        <dbReference type="ARBA" id="ARBA00023125"/>
    </source>
</evidence>
<dbReference type="PANTHER" id="PTHR30055:SF151">
    <property type="entry name" value="TRANSCRIPTIONAL REGULATORY PROTEIN"/>
    <property type="match status" value="1"/>
</dbReference>
<dbReference type="EMBL" id="LR134356">
    <property type="protein sequence ID" value="VEG58199.1"/>
    <property type="molecule type" value="Genomic_DNA"/>
</dbReference>
<dbReference type="InterPro" id="IPR036271">
    <property type="entry name" value="Tet_transcr_reg_TetR-rel_C_sf"/>
</dbReference>
<dbReference type="Proteomes" id="UP000279306">
    <property type="component" value="Chromosome"/>
</dbReference>
<dbReference type="PROSITE" id="PS50977">
    <property type="entry name" value="HTH_TETR_2"/>
    <property type="match status" value="1"/>
</dbReference>
<accession>A0A448J0G5</accession>
<keyword evidence="1" id="KW-0805">Transcription regulation</keyword>
<feature type="domain" description="HTH tetR-type" evidence="5">
    <location>
        <begin position="15"/>
        <end position="75"/>
    </location>
</feature>
<feature type="DNA-binding region" description="H-T-H motif" evidence="4">
    <location>
        <begin position="38"/>
        <end position="57"/>
    </location>
</feature>
<sequence>MARTRRAGSVLPYGSLDREHLIKHLLELARRVGVDNVTMRGLAAEAGTSASSVYYHVKDKAALLDLLTESVLDGIAIPSDGGWEQRIAELYTNAWQVMVQMPGIAALLQQRPLTGAAHAMDRTAKDILTESGWSADDVAAAHVVLYIHLLGSVQLQHHLNLSGADRDAELLFQGGLRVILTGLRHSRPT</sequence>
<evidence type="ECO:0000256" key="1">
    <source>
        <dbReference type="ARBA" id="ARBA00023015"/>
    </source>
</evidence>
<dbReference type="AlphaFoldDB" id="A0A448J0G5"/>
<keyword evidence="2 4" id="KW-0238">DNA-binding</keyword>
<proteinExistence type="predicted"/>
<dbReference type="Pfam" id="PF00440">
    <property type="entry name" value="TetR_N"/>
    <property type="match status" value="1"/>
</dbReference>
<evidence type="ECO:0000313" key="6">
    <source>
        <dbReference type="EMBL" id="VEG58199.1"/>
    </source>
</evidence>
<protein>
    <submittedName>
        <fullName evidence="6">TetR family transcriptional regulator</fullName>
    </submittedName>
</protein>
<gene>
    <name evidence="6" type="primary">tetR_6</name>
    <name evidence="6" type="ORF">NCTC10437_05225</name>
</gene>
<name>A0A448J0G5_MYCAU</name>
<evidence type="ECO:0000259" key="5">
    <source>
        <dbReference type="PROSITE" id="PS50977"/>
    </source>
</evidence>
<dbReference type="InterPro" id="IPR009057">
    <property type="entry name" value="Homeodomain-like_sf"/>
</dbReference>
<organism evidence="6 7">
    <name type="scientific">Mycolicibacterium aurum</name>
    <name type="common">Mycobacterium aurum</name>
    <dbReference type="NCBI Taxonomy" id="1791"/>
    <lineage>
        <taxon>Bacteria</taxon>
        <taxon>Bacillati</taxon>
        <taxon>Actinomycetota</taxon>
        <taxon>Actinomycetes</taxon>
        <taxon>Mycobacteriales</taxon>
        <taxon>Mycobacteriaceae</taxon>
        <taxon>Mycolicibacterium</taxon>
    </lineage>
</organism>
<dbReference type="PANTHER" id="PTHR30055">
    <property type="entry name" value="HTH-TYPE TRANSCRIPTIONAL REGULATOR RUTR"/>
    <property type="match status" value="1"/>
</dbReference>
<dbReference type="KEGG" id="mauu:NCTC10437_05225"/>
<evidence type="ECO:0000256" key="3">
    <source>
        <dbReference type="ARBA" id="ARBA00023163"/>
    </source>
</evidence>